<dbReference type="AlphaFoldDB" id="A0A381QPE5"/>
<evidence type="ECO:0000313" key="2">
    <source>
        <dbReference type="EMBL" id="SUZ81256.1"/>
    </source>
</evidence>
<feature type="compositionally biased region" description="Polar residues" evidence="1">
    <location>
        <begin position="45"/>
        <end position="57"/>
    </location>
</feature>
<accession>A0A381QPE5</accession>
<evidence type="ECO:0008006" key="3">
    <source>
        <dbReference type="Google" id="ProtNLM"/>
    </source>
</evidence>
<dbReference type="InterPro" id="IPR016181">
    <property type="entry name" value="Acyl_CoA_acyltransferase"/>
</dbReference>
<dbReference type="EMBL" id="UINC01001460">
    <property type="protein sequence ID" value="SUZ81256.1"/>
    <property type="molecule type" value="Genomic_DNA"/>
</dbReference>
<feature type="region of interest" description="Disordered" evidence="1">
    <location>
        <begin position="41"/>
        <end position="64"/>
    </location>
</feature>
<name>A0A381QPE5_9ZZZZ</name>
<proteinExistence type="predicted"/>
<sequence length="64" mass="7486">MEITTEWLLLREFLLDDWRAVLAYQQDARYWEYYPWSACTESDAKNSSNGSRTSRPSHQGAGLN</sequence>
<gene>
    <name evidence="2" type="ORF">METZ01_LOCUS34110</name>
</gene>
<protein>
    <recommendedName>
        <fullName evidence="3">N-acetyltransferase domain-containing protein</fullName>
    </recommendedName>
</protein>
<organism evidence="2">
    <name type="scientific">marine metagenome</name>
    <dbReference type="NCBI Taxonomy" id="408172"/>
    <lineage>
        <taxon>unclassified sequences</taxon>
        <taxon>metagenomes</taxon>
        <taxon>ecological metagenomes</taxon>
    </lineage>
</organism>
<evidence type="ECO:0000256" key="1">
    <source>
        <dbReference type="SAM" id="MobiDB-lite"/>
    </source>
</evidence>
<reference evidence="2" key="1">
    <citation type="submission" date="2018-05" db="EMBL/GenBank/DDBJ databases">
        <authorList>
            <person name="Lanie J.A."/>
            <person name="Ng W.-L."/>
            <person name="Kazmierczak K.M."/>
            <person name="Andrzejewski T.M."/>
            <person name="Davidsen T.M."/>
            <person name="Wayne K.J."/>
            <person name="Tettelin H."/>
            <person name="Glass J.I."/>
            <person name="Rusch D."/>
            <person name="Podicherti R."/>
            <person name="Tsui H.-C.T."/>
            <person name="Winkler M.E."/>
        </authorList>
    </citation>
    <scope>NUCLEOTIDE SEQUENCE</scope>
</reference>
<dbReference type="SUPFAM" id="SSF55729">
    <property type="entry name" value="Acyl-CoA N-acyltransferases (Nat)"/>
    <property type="match status" value="1"/>
</dbReference>
<dbReference type="Gene3D" id="3.40.630.30">
    <property type="match status" value="1"/>
</dbReference>